<dbReference type="PANTHER" id="PTHR12835:SF5">
    <property type="entry name" value="BIOTIN--PROTEIN LIGASE"/>
    <property type="match status" value="1"/>
</dbReference>
<reference evidence="9" key="1">
    <citation type="journal article" date="2019" name="Int. J. Syst. Evol. Microbiol.">
        <title>The Global Catalogue of Microorganisms (GCM) 10K type strain sequencing project: providing services to taxonomists for standard genome sequencing and annotation.</title>
        <authorList>
            <consortium name="The Broad Institute Genomics Platform"/>
            <consortium name="The Broad Institute Genome Sequencing Center for Infectious Disease"/>
            <person name="Wu L."/>
            <person name="Ma J."/>
        </authorList>
    </citation>
    <scope>NUCLEOTIDE SEQUENCE [LARGE SCALE GENOMIC DNA]</scope>
    <source>
        <strain evidence="9">KACC 12597</strain>
    </source>
</reference>
<dbReference type="SUPFAM" id="SSF55681">
    <property type="entry name" value="Class II aaRS and biotin synthetases"/>
    <property type="match status" value="1"/>
</dbReference>
<keyword evidence="6" id="KW-0678">Repressor</keyword>
<dbReference type="GO" id="GO:0004077">
    <property type="term" value="F:biotin--[biotin carboxyl-carrier protein] ligase activity"/>
    <property type="evidence" value="ECO:0007669"/>
    <property type="project" value="UniProtKB-EC"/>
</dbReference>
<evidence type="ECO:0000256" key="2">
    <source>
        <dbReference type="ARBA" id="ARBA00022741"/>
    </source>
</evidence>
<dbReference type="InterPro" id="IPR003142">
    <property type="entry name" value="BPL_C"/>
</dbReference>
<keyword evidence="1 6" id="KW-0436">Ligase</keyword>
<keyword evidence="6" id="KW-0238">DNA-binding</keyword>
<feature type="binding site" evidence="6">
    <location>
        <begin position="125"/>
        <end position="127"/>
    </location>
    <ligand>
        <name>biotin</name>
        <dbReference type="ChEBI" id="CHEBI:57586"/>
    </ligand>
</feature>
<dbReference type="NCBIfam" id="NF008847">
    <property type="entry name" value="PRK11886.1-2"/>
    <property type="match status" value="1"/>
</dbReference>
<feature type="binding site" evidence="6">
    <location>
        <position position="192"/>
    </location>
    <ligand>
        <name>biotin</name>
        <dbReference type="ChEBI" id="CHEBI:57586"/>
    </ligand>
</feature>
<sequence length="332" mass="36278">MSQAMERHLALIRMLADGQFHSGEAIAEHLGVTRAAVWKALRRTADQFGLEIESVRGRGYRLPVPLELLDREAILAAMSERARAGLTRLEIQDQIDSTSAYLMREAALGMPSGVACLAERQTAGRGRRGRVWVSPFGVNLYLSLLWRFPLAPAALGGMSLAVGAVIADLLRSEGVEDLSLKWPNDLLWRRRKLAGLLLEVSGESQGPSHLVIGLGINLRMQPTQGASIEQPWASIEEAMPELGRCRNALAGRLLEALVSALDRYGREGLSPFIDLWRRFDTLHGEPVRLILGDRVIQGTHAGIAADGSLILETSEGRVPFQAGEVSLRAQES</sequence>
<comment type="catalytic activity">
    <reaction evidence="5 6">
        <text>biotin + L-lysyl-[protein] + ATP = N(6)-biotinyl-L-lysyl-[protein] + AMP + diphosphate + H(+)</text>
        <dbReference type="Rhea" id="RHEA:11756"/>
        <dbReference type="Rhea" id="RHEA-COMP:9752"/>
        <dbReference type="Rhea" id="RHEA-COMP:10505"/>
        <dbReference type="ChEBI" id="CHEBI:15378"/>
        <dbReference type="ChEBI" id="CHEBI:29969"/>
        <dbReference type="ChEBI" id="CHEBI:30616"/>
        <dbReference type="ChEBI" id="CHEBI:33019"/>
        <dbReference type="ChEBI" id="CHEBI:57586"/>
        <dbReference type="ChEBI" id="CHEBI:83144"/>
        <dbReference type="ChEBI" id="CHEBI:456215"/>
        <dbReference type="EC" id="6.3.4.15"/>
    </reaction>
</comment>
<dbReference type="PROSITE" id="PS51733">
    <property type="entry name" value="BPL_LPL_CATALYTIC"/>
    <property type="match status" value="1"/>
</dbReference>
<dbReference type="CDD" id="cd16442">
    <property type="entry name" value="BPL"/>
    <property type="match status" value="1"/>
</dbReference>
<dbReference type="SUPFAM" id="SSF46785">
    <property type="entry name" value="Winged helix' DNA-binding domain"/>
    <property type="match status" value="1"/>
</dbReference>
<keyword evidence="4 6" id="KW-0092">Biotin</keyword>
<feature type="DNA-binding region" description="H-T-H motif" evidence="6">
    <location>
        <begin position="23"/>
        <end position="42"/>
    </location>
</feature>
<evidence type="ECO:0000313" key="9">
    <source>
        <dbReference type="Proteomes" id="UP001597337"/>
    </source>
</evidence>
<dbReference type="InterPro" id="IPR036390">
    <property type="entry name" value="WH_DNA-bd_sf"/>
</dbReference>
<feature type="domain" description="BPL/LPL catalytic" evidence="7">
    <location>
        <begin position="85"/>
        <end position="265"/>
    </location>
</feature>
<keyword evidence="6" id="KW-0805">Transcription regulation</keyword>
<dbReference type="HAMAP" id="MF_00978">
    <property type="entry name" value="Bifunct_BirA"/>
    <property type="match status" value="1"/>
</dbReference>
<dbReference type="SUPFAM" id="SSF50037">
    <property type="entry name" value="C-terminal domain of transcriptional repressors"/>
    <property type="match status" value="1"/>
</dbReference>
<proteinExistence type="inferred from homology"/>
<comment type="function">
    <text evidence="6">Acts both as a biotin--[acetyl-CoA-carboxylase] ligase and a biotin-operon repressor. In the presence of ATP, BirA activates biotin to form the BirA-biotinyl-5'-adenylate (BirA-bio-5'-AMP or holoBirA) complex. HoloBirA can either transfer the biotinyl moiety to the biotin carboxyl carrier protein (BCCP) subunit of acetyl-CoA carboxylase, or bind to the biotin operator site and inhibit transcription of the operon.</text>
</comment>
<comment type="caution">
    <text evidence="6">Lacks conserved residue(s) required for the propagation of feature annotation.</text>
</comment>
<dbReference type="EC" id="6.3.4.15" evidence="6"/>
<dbReference type="Gene3D" id="1.10.10.10">
    <property type="entry name" value="Winged helix-like DNA-binding domain superfamily/Winged helix DNA-binding domain"/>
    <property type="match status" value="1"/>
</dbReference>
<feature type="binding site" evidence="6">
    <location>
        <position position="121"/>
    </location>
    <ligand>
        <name>biotin</name>
        <dbReference type="ChEBI" id="CHEBI:57586"/>
    </ligand>
</feature>
<evidence type="ECO:0000313" key="8">
    <source>
        <dbReference type="EMBL" id="MFD2111631.1"/>
    </source>
</evidence>
<organism evidence="8 9">
    <name type="scientific">Thiorhodococcus fuscus</name>
    <dbReference type="NCBI Taxonomy" id="527200"/>
    <lineage>
        <taxon>Bacteria</taxon>
        <taxon>Pseudomonadati</taxon>
        <taxon>Pseudomonadota</taxon>
        <taxon>Gammaproteobacteria</taxon>
        <taxon>Chromatiales</taxon>
        <taxon>Chromatiaceae</taxon>
        <taxon>Thiorhodococcus</taxon>
    </lineage>
</organism>
<dbReference type="Pfam" id="PF03099">
    <property type="entry name" value="BPL_LplA_LipB"/>
    <property type="match status" value="1"/>
</dbReference>
<protein>
    <recommendedName>
        <fullName evidence="6">Bifunctional ligase/repressor BirA</fullName>
    </recommendedName>
    <alternativeName>
        <fullName evidence="6">Biotin operon repressor</fullName>
    </alternativeName>
    <alternativeName>
        <fullName evidence="6">Biotin--[acetyl-CoA-carboxylase] ligase</fullName>
        <ecNumber evidence="6">6.3.4.15</ecNumber>
    </alternativeName>
    <alternativeName>
        <fullName evidence="6">Biotin--protein ligase</fullName>
    </alternativeName>
    <alternativeName>
        <fullName evidence="6">Biotin-[acetyl-CoA carboxylase] synthetase</fullName>
    </alternativeName>
</protein>
<keyword evidence="3 6" id="KW-0067">ATP-binding</keyword>
<name>A0ABW4Y622_9GAMM</name>
<dbReference type="InterPro" id="IPR013196">
    <property type="entry name" value="HTH_11"/>
</dbReference>
<keyword evidence="2 6" id="KW-0547">Nucleotide-binding</keyword>
<evidence type="ECO:0000259" key="7">
    <source>
        <dbReference type="PROSITE" id="PS51733"/>
    </source>
</evidence>
<evidence type="ECO:0000256" key="1">
    <source>
        <dbReference type="ARBA" id="ARBA00022598"/>
    </source>
</evidence>
<dbReference type="Gene3D" id="2.30.30.100">
    <property type="match status" value="1"/>
</dbReference>
<dbReference type="InterPro" id="IPR045864">
    <property type="entry name" value="aa-tRNA-synth_II/BPL/LPL"/>
</dbReference>
<evidence type="ECO:0000256" key="3">
    <source>
        <dbReference type="ARBA" id="ARBA00022840"/>
    </source>
</evidence>
<comment type="similarity">
    <text evidence="6">Belongs to the biotin--protein ligase family.</text>
</comment>
<keyword evidence="9" id="KW-1185">Reference proteome</keyword>
<dbReference type="InterPro" id="IPR036388">
    <property type="entry name" value="WH-like_DNA-bd_sf"/>
</dbReference>
<accession>A0ABW4Y622</accession>
<comment type="caution">
    <text evidence="8">The sequence shown here is derived from an EMBL/GenBank/DDBJ whole genome shotgun (WGS) entry which is preliminary data.</text>
</comment>
<evidence type="ECO:0000256" key="6">
    <source>
        <dbReference type="HAMAP-Rule" id="MF_00978"/>
    </source>
</evidence>
<dbReference type="Pfam" id="PF02237">
    <property type="entry name" value="BPL_C"/>
    <property type="match status" value="1"/>
</dbReference>
<evidence type="ECO:0000256" key="5">
    <source>
        <dbReference type="ARBA" id="ARBA00047846"/>
    </source>
</evidence>
<gene>
    <name evidence="6 8" type="primary">birA</name>
    <name evidence="8" type="ORF">ACFSJC_07250</name>
</gene>
<dbReference type="Pfam" id="PF08279">
    <property type="entry name" value="HTH_11"/>
    <property type="match status" value="1"/>
</dbReference>
<dbReference type="InterPro" id="IPR008988">
    <property type="entry name" value="Transcriptional_repressor_C"/>
</dbReference>
<dbReference type="EMBL" id="JBHUHX010000015">
    <property type="protein sequence ID" value="MFD2111631.1"/>
    <property type="molecule type" value="Genomic_DNA"/>
</dbReference>
<dbReference type="NCBIfam" id="TIGR00121">
    <property type="entry name" value="birA_ligase"/>
    <property type="match status" value="1"/>
</dbReference>
<dbReference type="Proteomes" id="UP001597337">
    <property type="component" value="Unassembled WGS sequence"/>
</dbReference>
<evidence type="ECO:0000256" key="4">
    <source>
        <dbReference type="ARBA" id="ARBA00023267"/>
    </source>
</evidence>
<keyword evidence="6" id="KW-0804">Transcription</keyword>
<dbReference type="InterPro" id="IPR030855">
    <property type="entry name" value="Bifunct_BirA"/>
</dbReference>
<dbReference type="Gene3D" id="3.30.930.10">
    <property type="entry name" value="Bira Bifunctional Protein, Domain 2"/>
    <property type="match status" value="1"/>
</dbReference>
<dbReference type="PANTHER" id="PTHR12835">
    <property type="entry name" value="BIOTIN PROTEIN LIGASE"/>
    <property type="match status" value="1"/>
</dbReference>
<dbReference type="RefSeq" id="WP_386025222.1">
    <property type="nucleotide sequence ID" value="NZ_JBHUHX010000015.1"/>
</dbReference>
<dbReference type="InterPro" id="IPR004143">
    <property type="entry name" value="BPL_LPL_catalytic"/>
</dbReference>
<dbReference type="InterPro" id="IPR004408">
    <property type="entry name" value="Biotin_CoA_COase_ligase"/>
</dbReference>